<evidence type="ECO:0000256" key="2">
    <source>
        <dbReference type="ARBA" id="ARBA00005624"/>
    </source>
</evidence>
<keyword evidence="9" id="KW-0472">Membrane</keyword>
<dbReference type="PANTHER" id="PTHR10160">
    <property type="entry name" value="NAD(P) TRANSHYDROGENASE"/>
    <property type="match status" value="1"/>
</dbReference>
<evidence type="ECO:0000256" key="1">
    <source>
        <dbReference type="ARBA" id="ARBA00004141"/>
    </source>
</evidence>
<evidence type="ECO:0000259" key="12">
    <source>
        <dbReference type="SMART" id="SM01003"/>
    </source>
</evidence>
<evidence type="ECO:0000256" key="10">
    <source>
        <dbReference type="ARBA" id="ARBA00048202"/>
    </source>
</evidence>
<dbReference type="Ensembl" id="ENSDCDT00010031799.1">
    <property type="protein sequence ID" value="ENSDCDP00010025687.1"/>
    <property type="gene ID" value="ENSDCDG00010014387.1"/>
</dbReference>
<keyword evidence="5" id="KW-0521">NADP</keyword>
<feature type="domain" description="Alanine dehydrogenase/pyridine nucleotide transhydrogenase NAD(H)-binding" evidence="11">
    <location>
        <begin position="198"/>
        <end position="362"/>
    </location>
</feature>
<organism evidence="13 14">
    <name type="scientific">Denticeps clupeoides</name>
    <name type="common">denticle herring</name>
    <dbReference type="NCBI Taxonomy" id="299321"/>
    <lineage>
        <taxon>Eukaryota</taxon>
        <taxon>Metazoa</taxon>
        <taxon>Chordata</taxon>
        <taxon>Craniata</taxon>
        <taxon>Vertebrata</taxon>
        <taxon>Euteleostomi</taxon>
        <taxon>Actinopterygii</taxon>
        <taxon>Neopterygii</taxon>
        <taxon>Teleostei</taxon>
        <taxon>Clupei</taxon>
        <taxon>Clupeiformes</taxon>
        <taxon>Denticipitoidei</taxon>
        <taxon>Denticipitidae</taxon>
        <taxon>Denticeps</taxon>
    </lineage>
</organism>
<sequence length="487" mass="51645">MNLTCSQHAHFLRRTCIFIDTSPAWGLHLILLCLLTVVPVGIPYKQLTVGVPREIFQNELRVALSPAGVQALIKQGFNVVVESGAGESAKFHDQMYAEAGATIRDTKDVLASDVLVKVRAPMLNSALGAHEVDLMKDGATLISFIYPAQNPELMNLLSQKKATVLAMDQVPRVTIAQGYDALSSMANIAGYKAVVLAANNFGRFFTGQITAAGKVPPAKVLIIGGGVAGLAAAGTARAMGAIVRGFDTRAAALEQFKSLGAEPLEVDVKESGEGQGGYAKEMSKEFIEAEMKLFAKQCLDVDILISTALIPGRKAPVLISKDMVESMKDGSVVVDLAAEAGGNIETTVPGELSVHKGVVHVGYTDLPSRLPTQSSTLYSNNITKLIRAISPDKENFYYDVKDMFDYGTMDHVVRGSVVMQDGKVLFPAPQPNNVPVAAPAKTKSVQEIAAEKAATISPFRATLTTAGVYTGGETEGCLTPTSCCLGL</sequence>
<dbReference type="GO" id="GO:0005743">
    <property type="term" value="C:mitochondrial inner membrane"/>
    <property type="evidence" value="ECO:0007669"/>
    <property type="project" value="TreeGrafter"/>
</dbReference>
<dbReference type="AlphaFoldDB" id="A0AAY4BYI3"/>
<dbReference type="InterPro" id="IPR007886">
    <property type="entry name" value="AlaDH/PNT_N"/>
</dbReference>
<dbReference type="EC" id="7.1.1.1" evidence="3"/>
<comment type="similarity">
    <text evidence="2">In the N-terminal section; belongs to the AlaDH/PNT family.</text>
</comment>
<keyword evidence="6" id="KW-1278">Translocase</keyword>
<dbReference type="Pfam" id="PF05222">
    <property type="entry name" value="AlaDh_PNT_N"/>
    <property type="match status" value="1"/>
</dbReference>
<dbReference type="NCBIfam" id="TIGR00561">
    <property type="entry name" value="pntA"/>
    <property type="match status" value="1"/>
</dbReference>
<comment type="subcellular location">
    <subcellularLocation>
        <location evidence="1">Membrane</location>
        <topology evidence="1">Multi-pass membrane protein</topology>
    </subcellularLocation>
</comment>
<evidence type="ECO:0000313" key="14">
    <source>
        <dbReference type="Proteomes" id="UP000694580"/>
    </source>
</evidence>
<dbReference type="PANTHER" id="PTHR10160:SF22">
    <property type="entry name" value="NAD(P) TRANSHYDROGENASE, MITOCHONDRIAL"/>
    <property type="match status" value="1"/>
</dbReference>
<evidence type="ECO:0000256" key="3">
    <source>
        <dbReference type="ARBA" id="ARBA00012943"/>
    </source>
</evidence>
<dbReference type="InterPro" id="IPR026255">
    <property type="entry name" value="NADP_transhyd_a"/>
</dbReference>
<dbReference type="GO" id="GO:0006740">
    <property type="term" value="P:NADPH regeneration"/>
    <property type="evidence" value="ECO:0007669"/>
    <property type="project" value="TreeGrafter"/>
</dbReference>
<keyword evidence="4" id="KW-0812">Transmembrane</keyword>
<dbReference type="CDD" id="cd05304">
    <property type="entry name" value="Rubrum_tdh"/>
    <property type="match status" value="1"/>
</dbReference>
<evidence type="ECO:0000313" key="13">
    <source>
        <dbReference type="Ensembl" id="ENSDCDP00010025687.1"/>
    </source>
</evidence>
<dbReference type="SMART" id="SM01002">
    <property type="entry name" value="AlaDh_PNT_C"/>
    <property type="match status" value="1"/>
</dbReference>
<evidence type="ECO:0000256" key="7">
    <source>
        <dbReference type="ARBA" id="ARBA00022989"/>
    </source>
</evidence>
<reference evidence="13" key="3">
    <citation type="submission" date="2025-09" db="UniProtKB">
        <authorList>
            <consortium name="Ensembl"/>
        </authorList>
    </citation>
    <scope>IDENTIFICATION</scope>
</reference>
<reference evidence="13" key="2">
    <citation type="submission" date="2025-08" db="UniProtKB">
        <authorList>
            <consortium name="Ensembl"/>
        </authorList>
    </citation>
    <scope>IDENTIFICATION</scope>
</reference>
<evidence type="ECO:0000256" key="9">
    <source>
        <dbReference type="ARBA" id="ARBA00023136"/>
    </source>
</evidence>
<dbReference type="Gene3D" id="3.40.50.720">
    <property type="entry name" value="NAD(P)-binding Rossmann-like Domain"/>
    <property type="match status" value="2"/>
</dbReference>
<dbReference type="GO" id="GO:0016491">
    <property type="term" value="F:oxidoreductase activity"/>
    <property type="evidence" value="ECO:0007669"/>
    <property type="project" value="InterPro"/>
</dbReference>
<dbReference type="SUPFAM" id="SSF51735">
    <property type="entry name" value="NAD(P)-binding Rossmann-fold domains"/>
    <property type="match status" value="1"/>
</dbReference>
<evidence type="ECO:0000256" key="5">
    <source>
        <dbReference type="ARBA" id="ARBA00022857"/>
    </source>
</evidence>
<evidence type="ECO:0000256" key="4">
    <source>
        <dbReference type="ARBA" id="ARBA00022692"/>
    </source>
</evidence>
<dbReference type="NCBIfam" id="NF006942">
    <property type="entry name" value="PRK09424.1"/>
    <property type="match status" value="1"/>
</dbReference>
<protein>
    <recommendedName>
        <fullName evidence="3">proton-translocating NAD(P)(+) transhydrogenase</fullName>
        <ecNumber evidence="3">7.1.1.1</ecNumber>
    </recommendedName>
</protein>
<evidence type="ECO:0000256" key="6">
    <source>
        <dbReference type="ARBA" id="ARBA00022967"/>
    </source>
</evidence>
<dbReference type="PIRSF" id="PIRSF000203">
    <property type="entry name" value="NADP_transhydrogenase_alpha"/>
    <property type="match status" value="1"/>
</dbReference>
<feature type="domain" description="Alanine dehydrogenase/pyridine nucleotide transhydrogenase N-terminal" evidence="12">
    <location>
        <begin position="50"/>
        <end position="189"/>
    </location>
</feature>
<accession>A0AAY4BYI3</accession>
<dbReference type="InterPro" id="IPR008142">
    <property type="entry name" value="AlaDH/PNT_CS1"/>
</dbReference>
<dbReference type="InterPro" id="IPR036291">
    <property type="entry name" value="NAD(P)-bd_dom_sf"/>
</dbReference>
<evidence type="ECO:0000256" key="8">
    <source>
        <dbReference type="ARBA" id="ARBA00023027"/>
    </source>
</evidence>
<dbReference type="SMART" id="SM01003">
    <property type="entry name" value="AlaDh_PNT_N"/>
    <property type="match status" value="1"/>
</dbReference>
<dbReference type="GeneTree" id="ENSGT00390000004624"/>
<gene>
    <name evidence="13" type="primary">NNT</name>
</gene>
<evidence type="ECO:0000259" key="11">
    <source>
        <dbReference type="SMART" id="SM01002"/>
    </source>
</evidence>
<dbReference type="Pfam" id="PF01262">
    <property type="entry name" value="AlaDh_PNT_C"/>
    <property type="match status" value="1"/>
</dbReference>
<dbReference type="GO" id="GO:0008750">
    <property type="term" value="F:proton-translocating NAD(P)+ transhydrogenase activity"/>
    <property type="evidence" value="ECO:0007669"/>
    <property type="project" value="UniProtKB-EC"/>
</dbReference>
<dbReference type="PROSITE" id="PS00836">
    <property type="entry name" value="ALADH_PNT_1"/>
    <property type="match status" value="1"/>
</dbReference>
<reference evidence="13 14" key="1">
    <citation type="submission" date="2020-06" db="EMBL/GenBank/DDBJ databases">
        <authorList>
            <consortium name="Wellcome Sanger Institute Data Sharing"/>
        </authorList>
    </citation>
    <scope>NUCLEOTIDE SEQUENCE [LARGE SCALE GENOMIC DNA]</scope>
</reference>
<dbReference type="GO" id="GO:0050661">
    <property type="term" value="F:NADP binding"/>
    <property type="evidence" value="ECO:0007669"/>
    <property type="project" value="TreeGrafter"/>
</dbReference>
<dbReference type="FunFam" id="3.40.50.720:FF:000028">
    <property type="entry name" value="NAD(P) transhydrogenase subunit alpha"/>
    <property type="match status" value="1"/>
</dbReference>
<dbReference type="SUPFAM" id="SSF52283">
    <property type="entry name" value="Formate/glycerate dehydrogenase catalytic domain-like"/>
    <property type="match status" value="1"/>
</dbReference>
<dbReference type="Proteomes" id="UP000694580">
    <property type="component" value="Chromosome 3"/>
</dbReference>
<proteinExistence type="inferred from homology"/>
<comment type="catalytic activity">
    <reaction evidence="10">
        <text>NAD(+) + NADPH + H(+)(in) = NADH + NADP(+) + H(+)(out)</text>
        <dbReference type="Rhea" id="RHEA:47992"/>
        <dbReference type="ChEBI" id="CHEBI:15378"/>
        <dbReference type="ChEBI" id="CHEBI:57540"/>
        <dbReference type="ChEBI" id="CHEBI:57783"/>
        <dbReference type="ChEBI" id="CHEBI:57945"/>
        <dbReference type="ChEBI" id="CHEBI:58349"/>
        <dbReference type="EC" id="7.1.1.1"/>
    </reaction>
</comment>
<name>A0AAY4BYI3_9TELE</name>
<keyword evidence="7" id="KW-1133">Transmembrane helix</keyword>
<keyword evidence="8" id="KW-0520">NAD</keyword>
<dbReference type="InterPro" id="IPR007698">
    <property type="entry name" value="AlaDH/PNT_NAD(H)-bd"/>
</dbReference>
<keyword evidence="14" id="KW-1185">Reference proteome</keyword>